<comment type="caution">
    <text evidence="1">The sequence shown here is derived from an EMBL/GenBank/DDBJ whole genome shotgun (WGS) entry which is preliminary data.</text>
</comment>
<protein>
    <submittedName>
        <fullName evidence="1">Unnamed protein product</fullName>
    </submittedName>
</protein>
<organism evidence="1 2">
    <name type="scientific">Ambrosiozyma monospora</name>
    <name type="common">Yeast</name>
    <name type="synonym">Endomycopsis monosporus</name>
    <dbReference type="NCBI Taxonomy" id="43982"/>
    <lineage>
        <taxon>Eukaryota</taxon>
        <taxon>Fungi</taxon>
        <taxon>Dikarya</taxon>
        <taxon>Ascomycota</taxon>
        <taxon>Saccharomycotina</taxon>
        <taxon>Pichiomycetes</taxon>
        <taxon>Pichiales</taxon>
        <taxon>Pichiaceae</taxon>
        <taxon>Ambrosiozyma</taxon>
    </lineage>
</organism>
<name>A0ACB5T1S4_AMBMO</name>
<dbReference type="EMBL" id="BSXS01002380">
    <property type="protein sequence ID" value="GME78938.1"/>
    <property type="molecule type" value="Genomic_DNA"/>
</dbReference>
<proteinExistence type="predicted"/>
<reference evidence="1" key="1">
    <citation type="submission" date="2023-04" db="EMBL/GenBank/DDBJ databases">
        <title>Ambrosiozyma monospora NBRC 10751.</title>
        <authorList>
            <person name="Ichikawa N."/>
            <person name="Sato H."/>
            <person name="Tonouchi N."/>
        </authorList>
    </citation>
    <scope>NUCLEOTIDE SEQUENCE</scope>
    <source>
        <strain evidence="1">NBRC 10751</strain>
    </source>
</reference>
<keyword evidence="2" id="KW-1185">Reference proteome</keyword>
<evidence type="ECO:0000313" key="2">
    <source>
        <dbReference type="Proteomes" id="UP001165064"/>
    </source>
</evidence>
<dbReference type="Proteomes" id="UP001165064">
    <property type="component" value="Unassembled WGS sequence"/>
</dbReference>
<accession>A0ACB5T1S4</accession>
<sequence length="751" mass="84230">MPLLLLAVSSQGEIDPVELSEVIDQESKVTVKVENASFQWPEFDLDNSETIEDNKKTNKKTFKLFHKPKGDQDESLFSSNIVRSAPMRNRSLKSDHDSTEVDSEMKEKFTGLHNINLEINHREFVVITGAIGSFRENITFGLPYDKEKYDTVVSCCSLSSDFKQLPGGDMTQVGERGITLSGGQKARINLARAVYAGKDIILMDDVLSAIDAKVGKHIIDSCFIGYLKEKTRVMATHQLHLIGSADKVVFLNGDVSVDAGTFEELFAKNTGFMKLMEHASELSKDKKSDDEEKEVAKAKLAKVSTTVSTMRNDIKITGDEERAVNVIGMDVVWAYARLASGIFKSAYLPLLLLYVALFVFFSIFSNNWLSFWVSYKFQDKSDDFYRSLYIVFGLISVVVTIIALFLIVYGTVTSSKKLNLVAAKRLMSVPMSYIDITPTGRILKRFSKDTVVLDNEISEEIQQLILYGGMIVGTLILCIVYLPWFAIAVPAMLAVLVLLTEFFQATSREVKRLEAIQRSCVFSQFDESLSGMNTIKAYKAENRFLSDTDKLINKMNEANFMTIAPQRYFAVNMSILVSLIAMFISLLCCFRVFSINAPSTGLLLTYVLQVTGLLIQGFRSYVMVENELNSVERLKYYADELPQEQGFTTTGPSLDPNWPTEGAIKFENVNLRYREGLPYALKNFSISVKPHENVGVCVRTGAGKSTLMYRLSEPEGLITIDDVDISKINLTDLRTKLSIIPQDHVLFRGHT</sequence>
<evidence type="ECO:0000313" key="1">
    <source>
        <dbReference type="EMBL" id="GME78938.1"/>
    </source>
</evidence>
<gene>
    <name evidence="1" type="ORF">Amon02_000368600</name>
</gene>